<dbReference type="AlphaFoldDB" id="A0AAD7WJ64"/>
<comment type="caution">
    <text evidence="1">The sequence shown here is derived from an EMBL/GenBank/DDBJ whole genome shotgun (WGS) entry which is preliminary data.</text>
</comment>
<accession>A0AAD7WJ64</accession>
<dbReference type="EMBL" id="JAINUG010000086">
    <property type="protein sequence ID" value="KAJ8398981.1"/>
    <property type="molecule type" value="Genomic_DNA"/>
</dbReference>
<keyword evidence="2" id="KW-1185">Reference proteome</keyword>
<sequence>MHRRHLLPAEWPLESLLPSLIIHIFPKLLHATPASLWSLAAFVLGHCLTLPSAKDVTIHIGVFLYRSLTSTCGLGFGIRGAGNLLTICPRAQKH</sequence>
<name>A0AAD7WJ64_9TELE</name>
<evidence type="ECO:0000313" key="2">
    <source>
        <dbReference type="Proteomes" id="UP001221898"/>
    </source>
</evidence>
<evidence type="ECO:0000313" key="1">
    <source>
        <dbReference type="EMBL" id="KAJ8398981.1"/>
    </source>
</evidence>
<reference evidence="1" key="1">
    <citation type="journal article" date="2023" name="Science">
        <title>Genome structures resolve the early diversification of teleost fishes.</title>
        <authorList>
            <person name="Parey E."/>
            <person name="Louis A."/>
            <person name="Montfort J."/>
            <person name="Bouchez O."/>
            <person name="Roques C."/>
            <person name="Iampietro C."/>
            <person name="Lluch J."/>
            <person name="Castinel A."/>
            <person name="Donnadieu C."/>
            <person name="Desvignes T."/>
            <person name="Floi Bucao C."/>
            <person name="Jouanno E."/>
            <person name="Wen M."/>
            <person name="Mejri S."/>
            <person name="Dirks R."/>
            <person name="Jansen H."/>
            <person name="Henkel C."/>
            <person name="Chen W.J."/>
            <person name="Zahm M."/>
            <person name="Cabau C."/>
            <person name="Klopp C."/>
            <person name="Thompson A.W."/>
            <person name="Robinson-Rechavi M."/>
            <person name="Braasch I."/>
            <person name="Lecointre G."/>
            <person name="Bobe J."/>
            <person name="Postlethwait J.H."/>
            <person name="Berthelot C."/>
            <person name="Roest Crollius H."/>
            <person name="Guiguen Y."/>
        </authorList>
    </citation>
    <scope>NUCLEOTIDE SEQUENCE</scope>
    <source>
        <strain evidence="1">NC1722</strain>
    </source>
</reference>
<organism evidence="1 2">
    <name type="scientific">Aldrovandia affinis</name>
    <dbReference type="NCBI Taxonomy" id="143900"/>
    <lineage>
        <taxon>Eukaryota</taxon>
        <taxon>Metazoa</taxon>
        <taxon>Chordata</taxon>
        <taxon>Craniata</taxon>
        <taxon>Vertebrata</taxon>
        <taxon>Euteleostomi</taxon>
        <taxon>Actinopterygii</taxon>
        <taxon>Neopterygii</taxon>
        <taxon>Teleostei</taxon>
        <taxon>Notacanthiformes</taxon>
        <taxon>Halosauridae</taxon>
        <taxon>Aldrovandia</taxon>
    </lineage>
</organism>
<proteinExistence type="predicted"/>
<protein>
    <submittedName>
        <fullName evidence="1">Uncharacterized protein</fullName>
    </submittedName>
</protein>
<dbReference type="Proteomes" id="UP001221898">
    <property type="component" value="Unassembled WGS sequence"/>
</dbReference>
<gene>
    <name evidence="1" type="ORF">AAFF_G00416480</name>
</gene>